<dbReference type="EMBL" id="BNJK01000001">
    <property type="protein sequence ID" value="GHO91074.1"/>
    <property type="molecule type" value="Genomic_DNA"/>
</dbReference>
<keyword evidence="2" id="KW-0812">Transmembrane</keyword>
<evidence type="ECO:0008006" key="5">
    <source>
        <dbReference type="Google" id="ProtNLM"/>
    </source>
</evidence>
<reference evidence="3" key="1">
    <citation type="submission" date="2020-10" db="EMBL/GenBank/DDBJ databases">
        <title>Taxonomic study of unclassified bacteria belonging to the class Ktedonobacteria.</title>
        <authorList>
            <person name="Yabe S."/>
            <person name="Wang C.M."/>
            <person name="Zheng Y."/>
            <person name="Sakai Y."/>
            <person name="Cavaletti L."/>
            <person name="Monciardini P."/>
            <person name="Donadio S."/>
        </authorList>
    </citation>
    <scope>NUCLEOTIDE SEQUENCE</scope>
    <source>
        <strain evidence="3">ID150040</strain>
    </source>
</reference>
<name>A0A8J3MXK5_9CHLR</name>
<evidence type="ECO:0000256" key="1">
    <source>
        <dbReference type="SAM" id="MobiDB-lite"/>
    </source>
</evidence>
<evidence type="ECO:0000313" key="4">
    <source>
        <dbReference type="Proteomes" id="UP000597444"/>
    </source>
</evidence>
<feature type="compositionally biased region" description="Polar residues" evidence="1">
    <location>
        <begin position="1"/>
        <end position="12"/>
    </location>
</feature>
<comment type="caution">
    <text evidence="3">The sequence shown here is derived from an EMBL/GenBank/DDBJ whole genome shotgun (WGS) entry which is preliminary data.</text>
</comment>
<gene>
    <name evidence="3" type="ORF">KSF_011220</name>
</gene>
<dbReference type="RefSeq" id="WP_220201994.1">
    <property type="nucleotide sequence ID" value="NZ_BNJK01000001.1"/>
</dbReference>
<sequence length="342" mass="37777">MSSTSSPRTDTSLPVLPKKSVPKHKSRKRWLIGACAGVLIIIGAVVAYVLLGTQVTPLKLPMLPANLSDDQIGLAQWQEYQLPLPAHPLSNPSLPARPQVTPGLASLEDAAGQAFIKQGDLTRGLAYLKAAALAVPDNLRYSNDYRLALRDHQLYQDELAFFMALARKLQTPNTTIQYALAYVDLMRSCPKPPDGLVCQAQDSYSSIGILNGLLEKNPYNIVARYVRGLNHIYWPTQMRHLPNAQEDLQYAVALSRFQMKISPGFAPQAYIALGDVFGKAGDIKVARNVWLNGLNAVSTREQTPLQQRLAIPQDQLTSMENQQLRGLGVYVNTDLSLFWMKG</sequence>
<feature type="region of interest" description="Disordered" evidence="1">
    <location>
        <begin position="1"/>
        <end position="20"/>
    </location>
</feature>
<keyword evidence="2" id="KW-1133">Transmembrane helix</keyword>
<keyword evidence="4" id="KW-1185">Reference proteome</keyword>
<feature type="transmembrane region" description="Helical" evidence="2">
    <location>
        <begin position="30"/>
        <end position="51"/>
    </location>
</feature>
<proteinExistence type="predicted"/>
<keyword evidence="2" id="KW-0472">Membrane</keyword>
<organism evidence="3 4">
    <name type="scientific">Reticulibacter mediterranei</name>
    <dbReference type="NCBI Taxonomy" id="2778369"/>
    <lineage>
        <taxon>Bacteria</taxon>
        <taxon>Bacillati</taxon>
        <taxon>Chloroflexota</taxon>
        <taxon>Ktedonobacteria</taxon>
        <taxon>Ktedonobacterales</taxon>
        <taxon>Reticulibacteraceae</taxon>
        <taxon>Reticulibacter</taxon>
    </lineage>
</organism>
<accession>A0A8J3MXK5</accession>
<evidence type="ECO:0000313" key="3">
    <source>
        <dbReference type="EMBL" id="GHO91074.1"/>
    </source>
</evidence>
<dbReference type="Gene3D" id="1.25.40.10">
    <property type="entry name" value="Tetratricopeptide repeat domain"/>
    <property type="match status" value="1"/>
</dbReference>
<dbReference type="Proteomes" id="UP000597444">
    <property type="component" value="Unassembled WGS sequence"/>
</dbReference>
<dbReference type="InterPro" id="IPR011990">
    <property type="entry name" value="TPR-like_helical_dom_sf"/>
</dbReference>
<evidence type="ECO:0000256" key="2">
    <source>
        <dbReference type="SAM" id="Phobius"/>
    </source>
</evidence>
<protein>
    <recommendedName>
        <fullName evidence="5">Tetratricopeptide repeat protein</fullName>
    </recommendedName>
</protein>
<dbReference type="AlphaFoldDB" id="A0A8J3MXK5"/>